<dbReference type="Pfam" id="PF01209">
    <property type="entry name" value="Ubie_methyltran"/>
    <property type="match status" value="1"/>
</dbReference>
<dbReference type="InterPro" id="IPR029063">
    <property type="entry name" value="SAM-dependent_MTases_sf"/>
</dbReference>
<dbReference type="Gene3D" id="3.40.50.150">
    <property type="entry name" value="Vaccinia Virus protein VP39"/>
    <property type="match status" value="1"/>
</dbReference>
<dbReference type="InterPro" id="IPR004033">
    <property type="entry name" value="UbiE/COQ5_MeTrFase"/>
</dbReference>
<comment type="pathway">
    <text evidence="6">Quinol/quinone metabolism; menaquinone biosynthesis; menaquinol from 1,4-dihydroxy-2-naphthoate: step 2/2.</text>
</comment>
<dbReference type="InterPro" id="IPR023576">
    <property type="entry name" value="UbiE/COQ5_MeTrFase_CS"/>
</dbReference>
<dbReference type="GO" id="GO:0009234">
    <property type="term" value="P:menaquinone biosynthetic process"/>
    <property type="evidence" value="ECO:0007669"/>
    <property type="project" value="UniProtKB-UniRule"/>
</dbReference>
<feature type="binding site" evidence="6">
    <location>
        <position position="86"/>
    </location>
    <ligand>
        <name>S-adenosyl-L-methionine</name>
        <dbReference type="ChEBI" id="CHEBI:59789"/>
    </ligand>
</feature>
<evidence type="ECO:0000313" key="8">
    <source>
        <dbReference type="Proteomes" id="UP000186795"/>
    </source>
</evidence>
<feature type="binding site" evidence="6">
    <location>
        <position position="66"/>
    </location>
    <ligand>
        <name>S-adenosyl-L-methionine</name>
        <dbReference type="ChEBI" id="CHEBI:59789"/>
    </ligand>
</feature>
<gene>
    <name evidence="6" type="primary">menG</name>
    <name evidence="7" type="ORF">SAMN05421790_101205</name>
</gene>
<dbReference type="RefSeq" id="WP_076522873.1">
    <property type="nucleotide sequence ID" value="NZ_CP048103.1"/>
</dbReference>
<dbReference type="UniPathway" id="UPA00079">
    <property type="reaction ID" value="UER00169"/>
</dbReference>
<sequence length="244" mass="28020">MNGIDHGHHEKNKSQFVHQVFESIAKDYDRMNTLLSFRRHKSWRKLAMKKMRVRPNDTAVDVCCGTCDWTIALAEASRGGKVVGLDFSQNMLQVGERKVSDRNLGTQVELIHGDAMNLPLADGRFDHATIGFALRNVPDYRQVIREMARVVKPGGQVVSLELSKPTWPPFRFVYYLYFQRILPLLGKLFANRYEQYKWLPESLVDFPDYRELAQIMEEEGCFERVEVYPLTGGIAALHIGTVKS</sequence>
<keyword evidence="8" id="KW-1185">Reference proteome</keyword>
<dbReference type="GO" id="GO:0043770">
    <property type="term" value="F:demethylmenaquinone methyltransferase activity"/>
    <property type="evidence" value="ECO:0007669"/>
    <property type="project" value="UniProtKB-UniRule"/>
</dbReference>
<evidence type="ECO:0000256" key="2">
    <source>
        <dbReference type="ARBA" id="ARBA00022603"/>
    </source>
</evidence>
<proteinExistence type="inferred from homology"/>
<evidence type="ECO:0000313" key="7">
    <source>
        <dbReference type="EMBL" id="SIS39080.1"/>
    </source>
</evidence>
<keyword evidence="2 6" id="KW-0489">Methyltransferase</keyword>
<dbReference type="GO" id="GO:0032259">
    <property type="term" value="P:methylation"/>
    <property type="evidence" value="ECO:0007669"/>
    <property type="project" value="UniProtKB-KW"/>
</dbReference>
<keyword evidence="1 6" id="KW-0474">Menaquinone biosynthesis</keyword>
<dbReference type="NCBIfam" id="NF001244">
    <property type="entry name" value="PRK00216.1-5"/>
    <property type="match status" value="1"/>
</dbReference>
<dbReference type="NCBIfam" id="NF001243">
    <property type="entry name" value="PRK00216.1-4"/>
    <property type="match status" value="1"/>
</dbReference>
<dbReference type="EC" id="2.1.1.163" evidence="6"/>
<accession>A0A1N7IPS5</accession>
<name>A0A1N7IPS5_9BACL</name>
<evidence type="ECO:0000256" key="6">
    <source>
        <dbReference type="HAMAP-Rule" id="MF_01813"/>
    </source>
</evidence>
<dbReference type="HAMAP" id="MF_01813">
    <property type="entry name" value="MenG_UbiE_methyltr"/>
    <property type="match status" value="1"/>
</dbReference>
<evidence type="ECO:0000256" key="5">
    <source>
        <dbReference type="ARBA" id="ARBA00059758"/>
    </source>
</evidence>
<dbReference type="FunFam" id="3.40.50.150:FF:000086">
    <property type="entry name" value="Demethylmenaquinone methyltransferase"/>
    <property type="match status" value="1"/>
</dbReference>
<reference evidence="8" key="1">
    <citation type="submission" date="2017-01" db="EMBL/GenBank/DDBJ databases">
        <authorList>
            <person name="Varghese N."/>
            <person name="Submissions S."/>
        </authorList>
    </citation>
    <scope>NUCLEOTIDE SEQUENCE [LARGE SCALE GENOMIC DNA]</scope>
    <source>
        <strain evidence="8">DSM 45196</strain>
    </source>
</reference>
<evidence type="ECO:0000256" key="3">
    <source>
        <dbReference type="ARBA" id="ARBA00022679"/>
    </source>
</evidence>
<dbReference type="PANTHER" id="PTHR43591">
    <property type="entry name" value="METHYLTRANSFERASE"/>
    <property type="match status" value="1"/>
</dbReference>
<dbReference type="PANTHER" id="PTHR43591:SF24">
    <property type="entry name" value="2-METHOXY-6-POLYPRENYL-1,4-BENZOQUINOL METHYLASE, MITOCHONDRIAL"/>
    <property type="match status" value="1"/>
</dbReference>
<keyword evidence="3 6" id="KW-0808">Transferase</keyword>
<organism evidence="7 8">
    <name type="scientific">Kroppenstedtia eburnea</name>
    <dbReference type="NCBI Taxonomy" id="714067"/>
    <lineage>
        <taxon>Bacteria</taxon>
        <taxon>Bacillati</taxon>
        <taxon>Bacillota</taxon>
        <taxon>Bacilli</taxon>
        <taxon>Bacillales</taxon>
        <taxon>Thermoactinomycetaceae</taxon>
        <taxon>Kroppenstedtia</taxon>
    </lineage>
</organism>
<dbReference type="PROSITE" id="PS51608">
    <property type="entry name" value="SAM_MT_UBIE"/>
    <property type="match status" value="1"/>
</dbReference>
<dbReference type="AlphaFoldDB" id="A0A1N7IPS5"/>
<keyword evidence="4 6" id="KW-0949">S-adenosyl-L-methionine</keyword>
<dbReference type="EMBL" id="FTOD01000001">
    <property type="protein sequence ID" value="SIS39080.1"/>
    <property type="molecule type" value="Genomic_DNA"/>
</dbReference>
<dbReference type="Proteomes" id="UP000186795">
    <property type="component" value="Unassembled WGS sequence"/>
</dbReference>
<comment type="function">
    <text evidence="5 6">Methyltransferase required for the conversion of demethylmenaquinol (DMKH2) to menaquinol (MKH2).</text>
</comment>
<dbReference type="NCBIfam" id="TIGR01934">
    <property type="entry name" value="MenG_MenH_UbiE"/>
    <property type="match status" value="1"/>
</dbReference>
<comment type="similarity">
    <text evidence="6">Belongs to the class I-like SAM-binding methyltransferase superfamily. MenG/UbiE family.</text>
</comment>
<dbReference type="PROSITE" id="PS01184">
    <property type="entry name" value="UBIE_2"/>
    <property type="match status" value="1"/>
</dbReference>
<evidence type="ECO:0000256" key="1">
    <source>
        <dbReference type="ARBA" id="ARBA00022428"/>
    </source>
</evidence>
<evidence type="ECO:0000256" key="4">
    <source>
        <dbReference type="ARBA" id="ARBA00022691"/>
    </source>
</evidence>
<dbReference type="OrthoDB" id="9808140at2"/>
<feature type="binding site" evidence="6">
    <location>
        <begin position="114"/>
        <end position="115"/>
    </location>
    <ligand>
        <name>S-adenosyl-L-methionine</name>
        <dbReference type="ChEBI" id="CHEBI:59789"/>
    </ligand>
</feature>
<dbReference type="PROSITE" id="PS01183">
    <property type="entry name" value="UBIE_1"/>
    <property type="match status" value="1"/>
</dbReference>
<dbReference type="CDD" id="cd02440">
    <property type="entry name" value="AdoMet_MTases"/>
    <property type="match status" value="1"/>
</dbReference>
<protein>
    <recommendedName>
        <fullName evidence="6">Demethylmenaquinone methyltransferase</fullName>
        <ecNumber evidence="6">2.1.1.163</ecNumber>
    </recommendedName>
</protein>
<comment type="catalytic activity">
    <reaction evidence="6">
        <text>a 2-demethylmenaquinol + S-adenosyl-L-methionine = a menaquinol + S-adenosyl-L-homocysteine + H(+)</text>
        <dbReference type="Rhea" id="RHEA:42640"/>
        <dbReference type="Rhea" id="RHEA-COMP:9539"/>
        <dbReference type="Rhea" id="RHEA-COMP:9563"/>
        <dbReference type="ChEBI" id="CHEBI:15378"/>
        <dbReference type="ChEBI" id="CHEBI:18151"/>
        <dbReference type="ChEBI" id="CHEBI:55437"/>
        <dbReference type="ChEBI" id="CHEBI:57856"/>
        <dbReference type="ChEBI" id="CHEBI:59789"/>
        <dbReference type="EC" id="2.1.1.163"/>
    </reaction>
</comment>
<comment type="caution">
    <text evidence="6">Lacks conserved residue(s) required for the propagation of feature annotation.</text>
</comment>
<dbReference type="SUPFAM" id="SSF53335">
    <property type="entry name" value="S-adenosyl-L-methionine-dependent methyltransferases"/>
    <property type="match status" value="1"/>
</dbReference>